<evidence type="ECO:0000313" key="3">
    <source>
        <dbReference type="Proteomes" id="UP000536711"/>
    </source>
</evidence>
<sequence>MASSSTESGSSPPIYQPLNKDKRDIRLLEILPNTPDGKANCKLHTVLLTPDLYYTCISYVWGDPKVTEEIIVDGVPRQVTVNLATALRHLKKHWIDIESKSDPDLDTSKFRLWADALCINQDDLTETLHQVSMMADIYSSAVMVLDWLSSSDGVVSEGFDIFDKIVQMPKGIVLPEELFSELAGMKVNYVIDDRFHWGSEKFSWLFPPDCSLSNTQDIDTLHPGEPYEAVFNFC</sequence>
<proteinExistence type="predicted"/>
<dbReference type="Proteomes" id="UP000536711">
    <property type="component" value="Unassembled WGS sequence"/>
</dbReference>
<organism evidence="2 3">
    <name type="scientific">Fusarium acutatum</name>
    <dbReference type="NCBI Taxonomy" id="78861"/>
    <lineage>
        <taxon>Eukaryota</taxon>
        <taxon>Fungi</taxon>
        <taxon>Dikarya</taxon>
        <taxon>Ascomycota</taxon>
        <taxon>Pezizomycotina</taxon>
        <taxon>Sordariomycetes</taxon>
        <taxon>Hypocreomycetidae</taxon>
        <taxon>Hypocreales</taxon>
        <taxon>Nectriaceae</taxon>
        <taxon>Fusarium</taxon>
        <taxon>Fusarium fujikuroi species complex</taxon>
    </lineage>
</organism>
<evidence type="ECO:0000313" key="2">
    <source>
        <dbReference type="EMBL" id="KAF4419334.1"/>
    </source>
</evidence>
<evidence type="ECO:0000259" key="1">
    <source>
        <dbReference type="Pfam" id="PF06985"/>
    </source>
</evidence>
<feature type="domain" description="Heterokaryon incompatibility" evidence="1">
    <location>
        <begin position="54"/>
        <end position="153"/>
    </location>
</feature>
<gene>
    <name evidence="2" type="ORF">FACUT_11502</name>
</gene>
<dbReference type="OrthoDB" id="5386682at2759"/>
<accession>A0A8H4JH45</accession>
<name>A0A8H4JH45_9HYPO</name>
<reference evidence="2 3" key="1">
    <citation type="submission" date="2020-01" db="EMBL/GenBank/DDBJ databases">
        <title>Identification and distribution of gene clusters putatively required for synthesis of sphingolipid metabolism inhibitors in phylogenetically diverse species of the filamentous fungus Fusarium.</title>
        <authorList>
            <person name="Kim H.-S."/>
            <person name="Busman M."/>
            <person name="Brown D.W."/>
            <person name="Divon H."/>
            <person name="Uhlig S."/>
            <person name="Proctor R.H."/>
        </authorList>
    </citation>
    <scope>NUCLEOTIDE SEQUENCE [LARGE SCALE GENOMIC DNA]</scope>
    <source>
        <strain evidence="2 3">NRRL 13308</strain>
    </source>
</reference>
<dbReference type="InterPro" id="IPR010730">
    <property type="entry name" value="HET"/>
</dbReference>
<dbReference type="PANTHER" id="PTHR24148:SF64">
    <property type="entry name" value="HETEROKARYON INCOMPATIBILITY DOMAIN-CONTAINING PROTEIN"/>
    <property type="match status" value="1"/>
</dbReference>
<protein>
    <submittedName>
        <fullName evidence="2">Heterokaryon incompatibility het-6</fullName>
    </submittedName>
</protein>
<dbReference type="AlphaFoldDB" id="A0A8H4JH45"/>
<dbReference type="Pfam" id="PF06985">
    <property type="entry name" value="HET"/>
    <property type="match status" value="1"/>
</dbReference>
<comment type="caution">
    <text evidence="2">The sequence shown here is derived from an EMBL/GenBank/DDBJ whole genome shotgun (WGS) entry which is preliminary data.</text>
</comment>
<keyword evidence="3" id="KW-1185">Reference proteome</keyword>
<dbReference type="EMBL" id="JAADJF010000383">
    <property type="protein sequence ID" value="KAF4419334.1"/>
    <property type="molecule type" value="Genomic_DNA"/>
</dbReference>
<dbReference type="InterPro" id="IPR052895">
    <property type="entry name" value="HetReg/Transcr_Mod"/>
</dbReference>
<dbReference type="PANTHER" id="PTHR24148">
    <property type="entry name" value="ANKYRIN REPEAT DOMAIN-CONTAINING PROTEIN 39 HOMOLOG-RELATED"/>
    <property type="match status" value="1"/>
</dbReference>